<dbReference type="Proteomes" id="UP001229421">
    <property type="component" value="Unassembled WGS sequence"/>
</dbReference>
<dbReference type="EMBL" id="JAUHHV010000009">
    <property type="protein sequence ID" value="KAK1413190.1"/>
    <property type="molecule type" value="Genomic_DNA"/>
</dbReference>
<proteinExistence type="predicted"/>
<evidence type="ECO:0000313" key="2">
    <source>
        <dbReference type="Proteomes" id="UP001229421"/>
    </source>
</evidence>
<keyword evidence="2" id="KW-1185">Reference proteome</keyword>
<evidence type="ECO:0000313" key="1">
    <source>
        <dbReference type="EMBL" id="KAK1413190.1"/>
    </source>
</evidence>
<name>A0AAD8NES3_TARER</name>
<comment type="caution">
    <text evidence="1">The sequence shown here is derived from an EMBL/GenBank/DDBJ whole genome shotgun (WGS) entry which is preliminary data.</text>
</comment>
<organism evidence="1 2">
    <name type="scientific">Tagetes erecta</name>
    <name type="common">African marigold</name>
    <dbReference type="NCBI Taxonomy" id="13708"/>
    <lineage>
        <taxon>Eukaryota</taxon>
        <taxon>Viridiplantae</taxon>
        <taxon>Streptophyta</taxon>
        <taxon>Embryophyta</taxon>
        <taxon>Tracheophyta</taxon>
        <taxon>Spermatophyta</taxon>
        <taxon>Magnoliopsida</taxon>
        <taxon>eudicotyledons</taxon>
        <taxon>Gunneridae</taxon>
        <taxon>Pentapetalae</taxon>
        <taxon>asterids</taxon>
        <taxon>campanulids</taxon>
        <taxon>Asterales</taxon>
        <taxon>Asteraceae</taxon>
        <taxon>Asteroideae</taxon>
        <taxon>Heliantheae alliance</taxon>
        <taxon>Tageteae</taxon>
        <taxon>Tagetes</taxon>
    </lineage>
</organism>
<protein>
    <submittedName>
        <fullName evidence="1">Uncharacterized protein</fullName>
    </submittedName>
</protein>
<gene>
    <name evidence="1" type="ORF">QVD17_34961</name>
</gene>
<sequence length="89" mass="10362">MHNVQAFRGFLQNSKSSCVSSQLLFSAFIIVFPIRLQNYKSYWISRNHTPPLLLVRHRTPSLLSLFTVIHHHRCPCSPSHQHSVQIIKK</sequence>
<accession>A0AAD8NES3</accession>
<dbReference type="AlphaFoldDB" id="A0AAD8NES3"/>
<reference evidence="1" key="1">
    <citation type="journal article" date="2023" name="bioRxiv">
        <title>Improved chromosome-level genome assembly for marigold (Tagetes erecta).</title>
        <authorList>
            <person name="Jiang F."/>
            <person name="Yuan L."/>
            <person name="Wang S."/>
            <person name="Wang H."/>
            <person name="Xu D."/>
            <person name="Wang A."/>
            <person name="Fan W."/>
        </authorList>
    </citation>
    <scope>NUCLEOTIDE SEQUENCE</scope>
    <source>
        <strain evidence="1">WSJ</strain>
        <tissue evidence="1">Leaf</tissue>
    </source>
</reference>